<evidence type="ECO:0000256" key="3">
    <source>
        <dbReference type="ARBA" id="ARBA00010617"/>
    </source>
</evidence>
<dbReference type="InterPro" id="IPR002401">
    <property type="entry name" value="Cyt_P450_E_grp-I"/>
</dbReference>
<keyword evidence="7 11" id="KW-0560">Oxidoreductase</keyword>
<dbReference type="PANTHER" id="PTHR24286">
    <property type="entry name" value="CYTOCHROME P450 26"/>
    <property type="match status" value="1"/>
</dbReference>
<dbReference type="Pfam" id="PF00067">
    <property type="entry name" value="p450"/>
    <property type="match status" value="1"/>
</dbReference>
<feature type="compositionally biased region" description="Polar residues" evidence="12">
    <location>
        <begin position="116"/>
        <end position="127"/>
    </location>
</feature>
<dbReference type="EMBL" id="CM018045">
    <property type="protein sequence ID" value="KAA8528024.1"/>
    <property type="molecule type" value="Genomic_DNA"/>
</dbReference>
<dbReference type="GO" id="GO:0016020">
    <property type="term" value="C:membrane"/>
    <property type="evidence" value="ECO:0007669"/>
    <property type="project" value="UniProtKB-SubCell"/>
</dbReference>
<dbReference type="Gene3D" id="1.10.630.10">
    <property type="entry name" value="Cytochrome P450"/>
    <property type="match status" value="1"/>
</dbReference>
<evidence type="ECO:0000256" key="5">
    <source>
        <dbReference type="ARBA" id="ARBA00022723"/>
    </source>
</evidence>
<evidence type="ECO:0008006" key="16">
    <source>
        <dbReference type="Google" id="ProtNLM"/>
    </source>
</evidence>
<dbReference type="SUPFAM" id="SSF48264">
    <property type="entry name" value="Cytochrome P450"/>
    <property type="match status" value="1"/>
</dbReference>
<gene>
    <name evidence="14" type="ORF">F0562_035107</name>
</gene>
<reference evidence="14 15" key="1">
    <citation type="submission" date="2019-09" db="EMBL/GenBank/DDBJ databases">
        <title>A chromosome-level genome assembly of the Chinese tupelo Nyssa sinensis.</title>
        <authorList>
            <person name="Yang X."/>
            <person name="Kang M."/>
            <person name="Yang Y."/>
            <person name="Xiong H."/>
            <person name="Wang M."/>
            <person name="Zhang Z."/>
            <person name="Wang Z."/>
            <person name="Wu H."/>
            <person name="Ma T."/>
            <person name="Liu J."/>
            <person name="Xi Z."/>
        </authorList>
    </citation>
    <scope>NUCLEOTIDE SEQUENCE [LARGE SCALE GENOMIC DNA]</scope>
    <source>
        <strain evidence="14">J267</strain>
        <tissue evidence="14">Leaf</tissue>
    </source>
</reference>
<evidence type="ECO:0000256" key="11">
    <source>
        <dbReference type="RuleBase" id="RU000461"/>
    </source>
</evidence>
<keyword evidence="8 10" id="KW-0408">Iron</keyword>
<keyword evidence="11" id="KW-0503">Monooxygenase</keyword>
<feature type="binding site" description="axial binding residue" evidence="10">
    <location>
        <position position="427"/>
    </location>
    <ligand>
        <name>heme</name>
        <dbReference type="ChEBI" id="CHEBI:30413"/>
    </ligand>
    <ligandPart>
        <name>Fe</name>
        <dbReference type="ChEBI" id="CHEBI:18248"/>
    </ligandPart>
</feature>
<evidence type="ECO:0000256" key="13">
    <source>
        <dbReference type="SAM" id="Phobius"/>
    </source>
</evidence>
<keyword evidence="6 13" id="KW-1133">Transmembrane helix</keyword>
<keyword evidence="5 10" id="KW-0479">Metal-binding</keyword>
<evidence type="ECO:0000256" key="4">
    <source>
        <dbReference type="ARBA" id="ARBA00022692"/>
    </source>
</evidence>
<comment type="cofactor">
    <cofactor evidence="1 10">
        <name>heme</name>
        <dbReference type="ChEBI" id="CHEBI:30413"/>
    </cofactor>
</comment>
<keyword evidence="10 11" id="KW-0349">Heme</keyword>
<evidence type="ECO:0000256" key="1">
    <source>
        <dbReference type="ARBA" id="ARBA00001971"/>
    </source>
</evidence>
<dbReference type="GO" id="GO:0016705">
    <property type="term" value="F:oxidoreductase activity, acting on paired donors, with incorporation or reduction of molecular oxygen"/>
    <property type="evidence" value="ECO:0007669"/>
    <property type="project" value="InterPro"/>
</dbReference>
<keyword evidence="9 13" id="KW-0472">Membrane</keyword>
<evidence type="ECO:0000256" key="6">
    <source>
        <dbReference type="ARBA" id="ARBA00022989"/>
    </source>
</evidence>
<proteinExistence type="inferred from homology"/>
<evidence type="ECO:0000313" key="14">
    <source>
        <dbReference type="EMBL" id="KAA8528024.1"/>
    </source>
</evidence>
<organism evidence="14 15">
    <name type="scientific">Nyssa sinensis</name>
    <dbReference type="NCBI Taxonomy" id="561372"/>
    <lineage>
        <taxon>Eukaryota</taxon>
        <taxon>Viridiplantae</taxon>
        <taxon>Streptophyta</taxon>
        <taxon>Embryophyta</taxon>
        <taxon>Tracheophyta</taxon>
        <taxon>Spermatophyta</taxon>
        <taxon>Magnoliopsida</taxon>
        <taxon>eudicotyledons</taxon>
        <taxon>Gunneridae</taxon>
        <taxon>Pentapetalae</taxon>
        <taxon>asterids</taxon>
        <taxon>Cornales</taxon>
        <taxon>Nyssaceae</taxon>
        <taxon>Nyssa</taxon>
    </lineage>
</organism>
<dbReference type="Proteomes" id="UP000325577">
    <property type="component" value="Linkage Group LG21"/>
</dbReference>
<protein>
    <recommendedName>
        <fullName evidence="16">Beta-amyrin 28-oxidase</fullName>
    </recommendedName>
</protein>
<comment type="similarity">
    <text evidence="3 11">Belongs to the cytochrome P450 family.</text>
</comment>
<dbReference type="PANTHER" id="PTHR24286:SF88">
    <property type="entry name" value="BETA-AMYRIN 28-OXIDASE-LIKE"/>
    <property type="match status" value="1"/>
</dbReference>
<dbReference type="InterPro" id="IPR036396">
    <property type="entry name" value="Cyt_P450_sf"/>
</dbReference>
<name>A0A5J5ACM2_9ASTE</name>
<dbReference type="FunFam" id="1.10.630.10:FF:000022">
    <property type="entry name" value="Taxadiene 5-alpha hydroxylase"/>
    <property type="match status" value="1"/>
</dbReference>
<accession>A0A5J5ACM2</accession>
<dbReference type="GO" id="GO:0016125">
    <property type="term" value="P:sterol metabolic process"/>
    <property type="evidence" value="ECO:0007669"/>
    <property type="project" value="TreeGrafter"/>
</dbReference>
<evidence type="ECO:0000256" key="9">
    <source>
        <dbReference type="ARBA" id="ARBA00023136"/>
    </source>
</evidence>
<dbReference type="InterPro" id="IPR017972">
    <property type="entry name" value="Cyt_P450_CS"/>
</dbReference>
<feature type="transmembrane region" description="Helical" evidence="13">
    <location>
        <begin position="6"/>
        <end position="24"/>
    </location>
</feature>
<dbReference type="GO" id="GO:0005506">
    <property type="term" value="F:iron ion binding"/>
    <property type="evidence" value="ECO:0007669"/>
    <property type="project" value="InterPro"/>
</dbReference>
<feature type="region of interest" description="Disordered" evidence="12">
    <location>
        <begin position="116"/>
        <end position="135"/>
    </location>
</feature>
<evidence type="ECO:0000256" key="12">
    <source>
        <dbReference type="SAM" id="MobiDB-lite"/>
    </source>
</evidence>
<dbReference type="PRINTS" id="PR00463">
    <property type="entry name" value="EP450I"/>
</dbReference>
<dbReference type="AlphaFoldDB" id="A0A5J5ACM2"/>
<comment type="subcellular location">
    <subcellularLocation>
        <location evidence="2">Membrane</location>
        <topology evidence="2">Single-pass membrane protein</topology>
    </subcellularLocation>
</comment>
<dbReference type="OrthoDB" id="1372046at2759"/>
<dbReference type="PROSITE" id="PS00086">
    <property type="entry name" value="CYTOCHROME_P450"/>
    <property type="match status" value="1"/>
</dbReference>
<evidence type="ECO:0000256" key="7">
    <source>
        <dbReference type="ARBA" id="ARBA00023002"/>
    </source>
</evidence>
<dbReference type="CDD" id="cd11043">
    <property type="entry name" value="CYP90-like"/>
    <property type="match status" value="1"/>
</dbReference>
<evidence type="ECO:0000256" key="8">
    <source>
        <dbReference type="ARBA" id="ARBA00023004"/>
    </source>
</evidence>
<dbReference type="PRINTS" id="PR00385">
    <property type="entry name" value="P450"/>
</dbReference>
<dbReference type="InterPro" id="IPR001128">
    <property type="entry name" value="Cyt_P450"/>
</dbReference>
<keyword evidence="4 13" id="KW-0812">Transmembrane</keyword>
<feature type="transmembrane region" description="Helical" evidence="13">
    <location>
        <begin position="283"/>
        <end position="305"/>
    </location>
</feature>
<evidence type="ECO:0000256" key="2">
    <source>
        <dbReference type="ARBA" id="ARBA00004167"/>
    </source>
</evidence>
<evidence type="ECO:0000313" key="15">
    <source>
        <dbReference type="Proteomes" id="UP000325577"/>
    </source>
</evidence>
<keyword evidence="15" id="KW-1185">Reference proteome</keyword>
<sequence length="480" mass="54618">MELPFLFLSLILASTPLILISFVLKRILGPKIHLPPGSFGWPFFGETLQFLFGKPEKFVQDRMMKHSSHVFKTKIFGERVAVVCGPSGNKLLFANEQKLVTEWRPPSMQKLLRSYETTASAPATNPSHEGDRTKVLRSPGFLKPEALARFMAKMDSIAKQHLSMHWEGNQEVVVFPLAKQFTLAIASGFFLGIQDHDRLARLVPEFDSVSQGGHTIPLNFPGTTFYYAKKAAAAIRQEIQLIIKEKKEALNRGVKMQDILTYMIVASDASGRFMPETEIADKIMGLLIAGYITVATAITFLMKYVEERPEIYDKIFAEHSEIAKSKNPAETLDWEDIQKMKYSWNVTSEVMRLNPPLQGTFREALTDISFQGFTIPKGWKLYWTISSTNKNPEYFPNPEEFNPMRYDEDNTVVPYTYVPFGGGPRLCPGKDYARVVILTFLHNVVKKFKWEKMVLKEKIISDMNPMPAQGFPIRLLPHHA</sequence>
<dbReference type="GO" id="GO:0004497">
    <property type="term" value="F:monooxygenase activity"/>
    <property type="evidence" value="ECO:0007669"/>
    <property type="project" value="UniProtKB-KW"/>
</dbReference>
<dbReference type="GO" id="GO:0020037">
    <property type="term" value="F:heme binding"/>
    <property type="evidence" value="ECO:0007669"/>
    <property type="project" value="InterPro"/>
</dbReference>
<evidence type="ECO:0000256" key="10">
    <source>
        <dbReference type="PIRSR" id="PIRSR602401-1"/>
    </source>
</evidence>